<protein>
    <recommendedName>
        <fullName evidence="4">DUF3592 domain-containing protein</fullName>
    </recommendedName>
</protein>
<evidence type="ECO:0000313" key="3">
    <source>
        <dbReference type="Proteomes" id="UP000753196"/>
    </source>
</evidence>
<evidence type="ECO:0008006" key="4">
    <source>
        <dbReference type="Google" id="ProtNLM"/>
    </source>
</evidence>
<accession>A0A932R1E2</accession>
<organism evidence="2 3">
    <name type="scientific">Candidatus Sungiibacteriota bacterium</name>
    <dbReference type="NCBI Taxonomy" id="2750080"/>
    <lineage>
        <taxon>Bacteria</taxon>
        <taxon>Candidatus Sungiibacteriota</taxon>
    </lineage>
</organism>
<comment type="caution">
    <text evidence="2">The sequence shown here is derived from an EMBL/GenBank/DDBJ whole genome shotgun (WGS) entry which is preliminary data.</text>
</comment>
<dbReference type="Proteomes" id="UP000753196">
    <property type="component" value="Unassembled WGS sequence"/>
</dbReference>
<evidence type="ECO:0000313" key="2">
    <source>
        <dbReference type="EMBL" id="MBI3630922.1"/>
    </source>
</evidence>
<feature type="transmembrane region" description="Helical" evidence="1">
    <location>
        <begin position="127"/>
        <end position="147"/>
    </location>
</feature>
<sequence>MNSGAVSPYILIFLSLFLVSANAGLVLFFMRMKKVVLGLFGEALEAKGTVVRQRPRSDRGDGYVVDYRFMTATGEEVKASQVLTGKPNGSYENDSSVIVLYRPEKLSVNCLKNELEQKLKSVKSFDIVARILSLSTLPTIGLLWFGWYQAGIIGPF</sequence>
<gene>
    <name evidence="2" type="ORF">HY221_01115</name>
</gene>
<keyword evidence="1" id="KW-0812">Transmembrane</keyword>
<proteinExistence type="predicted"/>
<keyword evidence="1" id="KW-0472">Membrane</keyword>
<keyword evidence="1" id="KW-1133">Transmembrane helix</keyword>
<reference evidence="2" key="1">
    <citation type="submission" date="2020-07" db="EMBL/GenBank/DDBJ databases">
        <title>Huge and variable diversity of episymbiotic CPR bacteria and DPANN archaea in groundwater ecosystems.</title>
        <authorList>
            <person name="He C.Y."/>
            <person name="Keren R."/>
            <person name="Whittaker M."/>
            <person name="Farag I.F."/>
            <person name="Doudna J."/>
            <person name="Cate J.H.D."/>
            <person name="Banfield J.F."/>
        </authorList>
    </citation>
    <scope>NUCLEOTIDE SEQUENCE</scope>
    <source>
        <strain evidence="2">NC_groundwater_973_Pr1_S-0.2um_54_13</strain>
    </source>
</reference>
<name>A0A932R1E2_9BACT</name>
<evidence type="ECO:0000256" key="1">
    <source>
        <dbReference type="SAM" id="Phobius"/>
    </source>
</evidence>
<dbReference type="EMBL" id="JACQCR010000026">
    <property type="protein sequence ID" value="MBI3630922.1"/>
    <property type="molecule type" value="Genomic_DNA"/>
</dbReference>
<feature type="transmembrane region" description="Helical" evidence="1">
    <location>
        <begin position="6"/>
        <end position="30"/>
    </location>
</feature>
<dbReference type="AlphaFoldDB" id="A0A932R1E2"/>